<comment type="caution">
    <text evidence="1">The sequence shown here is derived from an EMBL/GenBank/DDBJ whole genome shotgun (WGS) entry which is preliminary data.</text>
</comment>
<organism evidence="1 2">
    <name type="scientific">Salix brachista</name>
    <dbReference type="NCBI Taxonomy" id="2182728"/>
    <lineage>
        <taxon>Eukaryota</taxon>
        <taxon>Viridiplantae</taxon>
        <taxon>Streptophyta</taxon>
        <taxon>Embryophyta</taxon>
        <taxon>Tracheophyta</taxon>
        <taxon>Spermatophyta</taxon>
        <taxon>Magnoliopsida</taxon>
        <taxon>eudicotyledons</taxon>
        <taxon>Gunneridae</taxon>
        <taxon>Pentapetalae</taxon>
        <taxon>rosids</taxon>
        <taxon>fabids</taxon>
        <taxon>Malpighiales</taxon>
        <taxon>Salicaceae</taxon>
        <taxon>Saliceae</taxon>
        <taxon>Salix</taxon>
    </lineage>
</organism>
<evidence type="ECO:0000313" key="2">
    <source>
        <dbReference type="Proteomes" id="UP000326939"/>
    </source>
</evidence>
<dbReference type="EMBL" id="VDCV01000017">
    <property type="protein sequence ID" value="KAB5515864.1"/>
    <property type="molecule type" value="Genomic_DNA"/>
</dbReference>
<proteinExistence type="predicted"/>
<reference evidence="2" key="1">
    <citation type="journal article" date="2019" name="Gigascience">
        <title>De novo genome assembly of the endangered Acer yangbiense, a plant species with extremely small populations endemic to Yunnan Province, China.</title>
        <authorList>
            <person name="Yang J."/>
            <person name="Wariss H.M."/>
            <person name="Tao L."/>
            <person name="Zhang R."/>
            <person name="Yun Q."/>
            <person name="Hollingsworth P."/>
            <person name="Dao Z."/>
            <person name="Luo G."/>
            <person name="Guo H."/>
            <person name="Ma Y."/>
            <person name="Sun W."/>
        </authorList>
    </citation>
    <scope>NUCLEOTIDE SEQUENCE [LARGE SCALE GENOMIC DNA]</scope>
    <source>
        <strain evidence="2">cv. br00</strain>
    </source>
</reference>
<dbReference type="AlphaFoldDB" id="A0A5N5JDL3"/>
<keyword evidence="2" id="KW-1185">Reference proteome</keyword>
<sequence length="113" mass="12760">MSRDYLKNLQSSFFHAKICEGTNAISIHFLENEFHVLSTISFKVNQETMEHLASPFWVSLVFAASMGVEERIDIAESSIGNELIEQEGDGLVVEPHDGMEFESEDAAKIFFDE</sequence>
<gene>
    <name evidence="1" type="ORF">DKX38_026512</name>
</gene>
<dbReference type="Proteomes" id="UP000326939">
    <property type="component" value="Chromosome 17"/>
</dbReference>
<name>A0A5N5JDL3_9ROSI</name>
<accession>A0A5N5JDL3</accession>
<protein>
    <submittedName>
        <fullName evidence="1">Uncharacterized protein</fullName>
    </submittedName>
</protein>
<evidence type="ECO:0000313" key="1">
    <source>
        <dbReference type="EMBL" id="KAB5515864.1"/>
    </source>
</evidence>